<dbReference type="Gene3D" id="3.40.50.10420">
    <property type="entry name" value="NagB/RpiA/CoA transferase-like"/>
    <property type="match status" value="1"/>
</dbReference>
<keyword evidence="3 4" id="KW-0067">ATP-binding</keyword>
<dbReference type="SUPFAM" id="SSF100950">
    <property type="entry name" value="NagB/RpiA/CoA transferase-like"/>
    <property type="match status" value="1"/>
</dbReference>
<dbReference type="InterPro" id="IPR037171">
    <property type="entry name" value="NagB/RpiA_transferase-like"/>
</dbReference>
<dbReference type="EC" id="6.3.3.2" evidence="5"/>
<dbReference type="InterPro" id="IPR024185">
    <property type="entry name" value="FTHF_cligase-like_sf"/>
</dbReference>
<evidence type="ECO:0000256" key="1">
    <source>
        <dbReference type="ARBA" id="ARBA00010638"/>
    </source>
</evidence>
<evidence type="ECO:0000256" key="4">
    <source>
        <dbReference type="PIRSR" id="PIRSR006806-1"/>
    </source>
</evidence>
<comment type="cofactor">
    <cofactor evidence="5">
        <name>Mg(2+)</name>
        <dbReference type="ChEBI" id="CHEBI:18420"/>
    </cofactor>
</comment>
<proteinExistence type="inferred from homology"/>
<feature type="binding site" evidence="4">
    <location>
        <begin position="3"/>
        <end position="7"/>
    </location>
    <ligand>
        <name>ATP</name>
        <dbReference type="ChEBI" id="CHEBI:30616"/>
    </ligand>
</feature>
<evidence type="ECO:0000313" key="6">
    <source>
        <dbReference type="EMBL" id="KKI63626.1"/>
    </source>
</evidence>
<comment type="catalytic activity">
    <reaction evidence="5">
        <text>(6S)-5-formyl-5,6,7,8-tetrahydrofolate + ATP = (6R)-5,10-methenyltetrahydrofolate + ADP + phosphate</text>
        <dbReference type="Rhea" id="RHEA:10488"/>
        <dbReference type="ChEBI" id="CHEBI:30616"/>
        <dbReference type="ChEBI" id="CHEBI:43474"/>
        <dbReference type="ChEBI" id="CHEBI:57455"/>
        <dbReference type="ChEBI" id="CHEBI:57457"/>
        <dbReference type="ChEBI" id="CHEBI:456216"/>
        <dbReference type="EC" id="6.3.3.2"/>
    </reaction>
</comment>
<comment type="similarity">
    <text evidence="1 5">Belongs to the 5-formyltetrahydrofolate cyclo-ligase family.</text>
</comment>
<dbReference type="GO" id="GO:0046872">
    <property type="term" value="F:metal ion binding"/>
    <property type="evidence" value="ECO:0007669"/>
    <property type="project" value="UniProtKB-KW"/>
</dbReference>
<keyword evidence="6" id="KW-0436">Ligase</keyword>
<evidence type="ECO:0000313" key="7">
    <source>
        <dbReference type="Proteomes" id="UP000034455"/>
    </source>
</evidence>
<dbReference type="PATRIC" id="fig|74704.6.peg.687"/>
<name>A0A0M2NV77_STACC</name>
<organism evidence="6 7">
    <name type="scientific">Staphylococcus cohnii subsp. cohnii</name>
    <dbReference type="NCBI Taxonomy" id="74704"/>
    <lineage>
        <taxon>Bacteria</taxon>
        <taxon>Bacillati</taxon>
        <taxon>Bacillota</taxon>
        <taxon>Bacilli</taxon>
        <taxon>Bacillales</taxon>
        <taxon>Staphylococcaceae</taxon>
        <taxon>Staphylococcus</taxon>
        <taxon>Staphylococcus cohnii species complex</taxon>
    </lineage>
</organism>
<evidence type="ECO:0000256" key="3">
    <source>
        <dbReference type="ARBA" id="ARBA00022840"/>
    </source>
</evidence>
<reference evidence="6 7" key="1">
    <citation type="submission" date="2015-03" db="EMBL/GenBank/DDBJ databases">
        <title>Genome Assembly of Staphylococcus cohnii subsp. cohnii strain G22B2.</title>
        <authorList>
            <person name="Nair G."/>
            <person name="Kaur G."/>
            <person name="Khatri I."/>
            <person name="Singh N.K."/>
            <person name="Sathyabama S."/>
            <person name="Maurya S.K."/>
            <person name="Subramanian S."/>
            <person name="Agrewala J.N."/>
            <person name="Mayilraj S."/>
        </authorList>
    </citation>
    <scope>NUCLEOTIDE SEQUENCE [LARGE SCALE GENOMIC DNA]</scope>
    <source>
        <strain evidence="6 7">G22B2</strain>
    </source>
</reference>
<dbReference type="Proteomes" id="UP000034455">
    <property type="component" value="Unassembled WGS sequence"/>
</dbReference>
<gene>
    <name evidence="6" type="ORF">UF66_0673</name>
</gene>
<dbReference type="PANTHER" id="PTHR23407:SF1">
    <property type="entry name" value="5-FORMYLTETRAHYDROFOLATE CYCLO-LIGASE"/>
    <property type="match status" value="1"/>
</dbReference>
<dbReference type="EMBL" id="LAKJ01000013">
    <property type="protein sequence ID" value="KKI63626.1"/>
    <property type="molecule type" value="Genomic_DNA"/>
</dbReference>
<keyword evidence="5" id="KW-0479">Metal-binding</keyword>
<dbReference type="GeneID" id="58097452"/>
<dbReference type="AlphaFoldDB" id="A0A0M2NV77"/>
<evidence type="ECO:0000256" key="5">
    <source>
        <dbReference type="RuleBase" id="RU361279"/>
    </source>
</evidence>
<dbReference type="PIRSF" id="PIRSF006806">
    <property type="entry name" value="FTHF_cligase"/>
    <property type="match status" value="1"/>
</dbReference>
<dbReference type="GO" id="GO:0030272">
    <property type="term" value="F:5-formyltetrahydrofolate cyclo-ligase activity"/>
    <property type="evidence" value="ECO:0007669"/>
    <property type="project" value="UniProtKB-EC"/>
</dbReference>
<dbReference type="InterPro" id="IPR002698">
    <property type="entry name" value="FTHF_cligase"/>
</dbReference>
<accession>A0A0M2NV77</accession>
<dbReference type="GO" id="GO:0035999">
    <property type="term" value="P:tetrahydrofolate interconversion"/>
    <property type="evidence" value="ECO:0007669"/>
    <property type="project" value="TreeGrafter"/>
</dbReference>
<protein>
    <recommendedName>
        <fullName evidence="5">5-formyltetrahydrofolate cyclo-ligase</fullName>
        <ecNumber evidence="5">6.3.3.2</ecNumber>
    </recommendedName>
</protein>
<keyword evidence="2 4" id="KW-0547">Nucleotide-binding</keyword>
<feature type="binding site" evidence="4">
    <location>
        <position position="50"/>
    </location>
    <ligand>
        <name>substrate</name>
    </ligand>
</feature>
<comment type="caution">
    <text evidence="6">The sequence shown here is derived from an EMBL/GenBank/DDBJ whole genome shotgun (WGS) entry which is preliminary data.</text>
</comment>
<feature type="binding site" evidence="4">
    <location>
        <position position="55"/>
    </location>
    <ligand>
        <name>substrate</name>
    </ligand>
</feature>
<sequence length="180" mass="20627">MSKRSLRKEIIKKMKQFSEQEQKLSADQYLTQQLLNLSEYKSAKRIGIVLSMAHEVDTYPIISKMLNDDKNVYVPETDYKTKTMSFKGLDDLSNLAPDDKGINYVTSNTEITNDLDLLIVPGVVFNNKGYRIGYGGGYFDKFLSHHQQPTISLIYDFQINDFEIEAHDQPVQKLIIAATH</sequence>
<dbReference type="GO" id="GO:0005524">
    <property type="term" value="F:ATP binding"/>
    <property type="evidence" value="ECO:0007669"/>
    <property type="project" value="UniProtKB-KW"/>
</dbReference>
<dbReference type="NCBIfam" id="TIGR02727">
    <property type="entry name" value="MTHFS_bact"/>
    <property type="match status" value="1"/>
</dbReference>
<dbReference type="GO" id="GO:0009396">
    <property type="term" value="P:folic acid-containing compound biosynthetic process"/>
    <property type="evidence" value="ECO:0007669"/>
    <property type="project" value="TreeGrafter"/>
</dbReference>
<dbReference type="PANTHER" id="PTHR23407">
    <property type="entry name" value="ATPASE INHIBITOR/5-FORMYLTETRAHYDROFOLATE CYCLO-LIGASE"/>
    <property type="match status" value="1"/>
</dbReference>
<keyword evidence="5" id="KW-0460">Magnesium</keyword>
<evidence type="ECO:0000256" key="2">
    <source>
        <dbReference type="ARBA" id="ARBA00022741"/>
    </source>
</evidence>
<dbReference type="RefSeq" id="WP_019469353.1">
    <property type="nucleotide sequence ID" value="NZ_BKAS01000006.1"/>
</dbReference>
<dbReference type="Pfam" id="PF01812">
    <property type="entry name" value="5-FTHF_cyc-lig"/>
    <property type="match status" value="1"/>
</dbReference>